<sequence>MTKIFICVASGPSLTANDCALAASSCYPIIAVNSSWQRVPGCDHILAGDCGWWDVHYSQLAIPAKRWSTSGRACLRYGVNHFRPLDNDTFNSGQRAIQLAAYLGAMRIILLGYDCSLTDGIHWHGAHPAGLKNPDASSVTRWRAEFYRVAATLKNIDIINCSRSTSLTCFRREKLETALAPLSWDLDLRPENLSHRMV</sequence>
<accession>A0AB38PBT1</accession>
<evidence type="ECO:0000313" key="1">
    <source>
        <dbReference type="EMBL" id="TKK23797.1"/>
    </source>
</evidence>
<evidence type="ECO:0008006" key="3">
    <source>
        <dbReference type="Google" id="ProtNLM"/>
    </source>
</evidence>
<organism evidence="1 2">
    <name type="scientific">Enterobacter cancerogenus</name>
    <dbReference type="NCBI Taxonomy" id="69218"/>
    <lineage>
        <taxon>Bacteria</taxon>
        <taxon>Pseudomonadati</taxon>
        <taxon>Pseudomonadota</taxon>
        <taxon>Gammaproteobacteria</taxon>
        <taxon>Enterobacterales</taxon>
        <taxon>Enterobacteriaceae</taxon>
        <taxon>Enterobacter</taxon>
        <taxon>Enterobacter cloacae complex</taxon>
    </lineage>
</organism>
<reference evidence="1 2" key="1">
    <citation type="journal article" date="2019" name="Sci. Rep.">
        <title>Differences in resource use lead to coexistence of seed-transmitted microbial populations.</title>
        <authorList>
            <person name="Torres-Cortes G."/>
            <person name="Garcia B.J."/>
            <person name="Compant S."/>
            <person name="Rezki S."/>
            <person name="Jones P."/>
            <person name="Preveaux A."/>
            <person name="Briand M."/>
            <person name="Roulet A."/>
            <person name="Bouchez O."/>
            <person name="Jacobson D."/>
            <person name="Barret M."/>
        </authorList>
    </citation>
    <scope>NUCLEOTIDE SEQUENCE [LARGE SCALE GENOMIC DNA]</scope>
    <source>
        <strain evidence="1 2">CFBP13530</strain>
    </source>
</reference>
<dbReference type="AlphaFoldDB" id="A0AB38PBT1"/>
<name>A0AB38PBT1_9ENTR</name>
<protein>
    <recommendedName>
        <fullName evidence="3">Norphogenetic protein</fullName>
    </recommendedName>
</protein>
<dbReference type="RefSeq" id="WP_137271980.1">
    <property type="nucleotide sequence ID" value="NZ_QGAL01000001.1"/>
</dbReference>
<dbReference type="EMBL" id="QGAL01000001">
    <property type="protein sequence ID" value="TKK23797.1"/>
    <property type="molecule type" value="Genomic_DNA"/>
</dbReference>
<evidence type="ECO:0000313" key="2">
    <source>
        <dbReference type="Proteomes" id="UP000306327"/>
    </source>
</evidence>
<proteinExistence type="predicted"/>
<dbReference type="Gene3D" id="3.90.1480.10">
    <property type="entry name" value="Alpha-2,3-sialyltransferase"/>
    <property type="match status" value="1"/>
</dbReference>
<gene>
    <name evidence="1" type="ORF">EcCFBP13530_04545</name>
</gene>
<comment type="caution">
    <text evidence="1">The sequence shown here is derived from an EMBL/GenBank/DDBJ whole genome shotgun (WGS) entry which is preliminary data.</text>
</comment>
<dbReference type="Proteomes" id="UP000306327">
    <property type="component" value="Unassembled WGS sequence"/>
</dbReference>